<gene>
    <name evidence="1" type="ORF">EVAR_43808_1</name>
</gene>
<evidence type="ECO:0000313" key="2">
    <source>
        <dbReference type="Proteomes" id="UP000299102"/>
    </source>
</evidence>
<comment type="caution">
    <text evidence="1">The sequence shown here is derived from an EMBL/GenBank/DDBJ whole genome shotgun (WGS) entry which is preliminary data.</text>
</comment>
<keyword evidence="2" id="KW-1185">Reference proteome</keyword>
<organism evidence="1 2">
    <name type="scientific">Eumeta variegata</name>
    <name type="common">Bagworm moth</name>
    <name type="synonym">Eumeta japonica</name>
    <dbReference type="NCBI Taxonomy" id="151549"/>
    <lineage>
        <taxon>Eukaryota</taxon>
        <taxon>Metazoa</taxon>
        <taxon>Ecdysozoa</taxon>
        <taxon>Arthropoda</taxon>
        <taxon>Hexapoda</taxon>
        <taxon>Insecta</taxon>
        <taxon>Pterygota</taxon>
        <taxon>Neoptera</taxon>
        <taxon>Endopterygota</taxon>
        <taxon>Lepidoptera</taxon>
        <taxon>Glossata</taxon>
        <taxon>Ditrysia</taxon>
        <taxon>Tineoidea</taxon>
        <taxon>Psychidae</taxon>
        <taxon>Oiketicinae</taxon>
        <taxon>Eumeta</taxon>
    </lineage>
</organism>
<dbReference type="Proteomes" id="UP000299102">
    <property type="component" value="Unassembled WGS sequence"/>
</dbReference>
<accession>A0A4C1XYE4</accession>
<reference evidence="1 2" key="1">
    <citation type="journal article" date="2019" name="Commun. Biol.">
        <title>The bagworm genome reveals a unique fibroin gene that provides high tensile strength.</title>
        <authorList>
            <person name="Kono N."/>
            <person name="Nakamura H."/>
            <person name="Ohtoshi R."/>
            <person name="Tomita M."/>
            <person name="Numata K."/>
            <person name="Arakawa K."/>
        </authorList>
    </citation>
    <scope>NUCLEOTIDE SEQUENCE [LARGE SCALE GENOMIC DNA]</scope>
</reference>
<proteinExistence type="predicted"/>
<protein>
    <submittedName>
        <fullName evidence="1">Uncharacterized protein</fullName>
    </submittedName>
</protein>
<evidence type="ECO:0000313" key="1">
    <source>
        <dbReference type="EMBL" id="GBP67297.1"/>
    </source>
</evidence>
<dbReference type="AlphaFoldDB" id="A0A4C1XYE4"/>
<dbReference type="EMBL" id="BGZK01000979">
    <property type="protein sequence ID" value="GBP67297.1"/>
    <property type="molecule type" value="Genomic_DNA"/>
</dbReference>
<sequence>MQMDGLIRFVTGVRGAAPIARRRPRSSRDPSGCTISLRKANTQIRPALSRVLYAVRAINLFAFFSAADFCHRYDRTTVHGADCISDCRKYNQRHFDGSRSTNVTLHAPFSVTYGNDPAFIARSMAGARRDGIRRSLPLIHPTLCADRTRSTRNDTSLRSRLAMRNQRSLSCIDDDTECPRIKWAASADKVPHFQNMDLSNSLRCSIWSYDLEFRWLIFLHPPIPPIISQFQPLSDYLKG</sequence>
<name>A0A4C1XYE4_EUMVA</name>